<dbReference type="OrthoDB" id="687911at2759"/>
<name>A0A811QCI6_9POAL</name>
<accession>A0A811QCI6</accession>
<feature type="domain" description="DUF3615" evidence="1">
    <location>
        <begin position="5"/>
        <end position="73"/>
    </location>
</feature>
<comment type="caution">
    <text evidence="2">The sequence shown here is derived from an EMBL/GenBank/DDBJ whole genome shotgun (WGS) entry which is preliminary data.</text>
</comment>
<evidence type="ECO:0000313" key="3">
    <source>
        <dbReference type="Proteomes" id="UP000604825"/>
    </source>
</evidence>
<organism evidence="2 3">
    <name type="scientific">Miscanthus lutarioriparius</name>
    <dbReference type="NCBI Taxonomy" id="422564"/>
    <lineage>
        <taxon>Eukaryota</taxon>
        <taxon>Viridiplantae</taxon>
        <taxon>Streptophyta</taxon>
        <taxon>Embryophyta</taxon>
        <taxon>Tracheophyta</taxon>
        <taxon>Spermatophyta</taxon>
        <taxon>Magnoliopsida</taxon>
        <taxon>Liliopsida</taxon>
        <taxon>Poales</taxon>
        <taxon>Poaceae</taxon>
        <taxon>PACMAD clade</taxon>
        <taxon>Panicoideae</taxon>
        <taxon>Andropogonodae</taxon>
        <taxon>Andropogoneae</taxon>
        <taxon>Saccharinae</taxon>
        <taxon>Miscanthus</taxon>
    </lineage>
</organism>
<dbReference type="AlphaFoldDB" id="A0A811QCI6"/>
<dbReference type="PANTHER" id="PTHR33326">
    <property type="entry name" value="OS05G0543800 PROTEIN"/>
    <property type="match status" value="1"/>
</dbReference>
<gene>
    <name evidence="2" type="ORF">NCGR_LOCUS38063</name>
</gene>
<dbReference type="InterPro" id="IPR022059">
    <property type="entry name" value="DUF3615"/>
</dbReference>
<reference evidence="2" key="1">
    <citation type="submission" date="2020-10" db="EMBL/GenBank/DDBJ databases">
        <authorList>
            <person name="Han B."/>
            <person name="Lu T."/>
            <person name="Zhao Q."/>
            <person name="Huang X."/>
            <person name="Zhao Y."/>
        </authorList>
    </citation>
    <scope>NUCLEOTIDE SEQUENCE</scope>
</reference>
<dbReference type="PANTHER" id="PTHR33326:SF4">
    <property type="entry name" value="OS08G0495300 PROTEIN"/>
    <property type="match status" value="1"/>
</dbReference>
<evidence type="ECO:0000259" key="1">
    <source>
        <dbReference type="Pfam" id="PF12274"/>
    </source>
</evidence>
<evidence type="ECO:0000313" key="2">
    <source>
        <dbReference type="EMBL" id="CAD6254459.1"/>
    </source>
</evidence>
<dbReference type="Pfam" id="PF12274">
    <property type="entry name" value="DUF3615"/>
    <property type="match status" value="1"/>
</dbReference>
<dbReference type="EMBL" id="CAJGYO010000009">
    <property type="protein sequence ID" value="CAD6254459.1"/>
    <property type="molecule type" value="Genomic_DNA"/>
</dbReference>
<dbReference type="Proteomes" id="UP000604825">
    <property type="component" value="Unassembled WGS sequence"/>
</dbReference>
<sequence length="161" mass="18659">MCQIVQALVDKYNEDHNLLEDLAHEFKDVLHYKSIFENLKCYYHLNFTTKIKGSGPNECSMDNLFFVEVKCHCYGCTRYGDVGMKHPSSSVGYTAGHLNVGLPFGYFAKWKRDYEDEEDDDKYVKAREAELRQMFKGLDKPGVMKKLCTPPPWATKRKALE</sequence>
<proteinExistence type="predicted"/>
<keyword evidence="3" id="KW-1185">Reference proteome</keyword>
<protein>
    <recommendedName>
        <fullName evidence="1">DUF3615 domain-containing protein</fullName>
    </recommendedName>
</protein>